<sequence length="71" mass="8034">MVSSRFVNSGSLASSLMCIRPWWVELFGVGVMMPWFRSIAPYSVLKRFFPAHIKLVRRKGIEGRDETGSAS</sequence>
<accession>A0A3S5B859</accession>
<evidence type="ECO:0000313" key="2">
    <source>
        <dbReference type="Proteomes" id="UP000784294"/>
    </source>
</evidence>
<dbReference type="EMBL" id="CAAALY010025791">
    <property type="protein sequence ID" value="VEL15757.1"/>
    <property type="molecule type" value="Genomic_DNA"/>
</dbReference>
<evidence type="ECO:0000313" key="1">
    <source>
        <dbReference type="EMBL" id="VEL15757.1"/>
    </source>
</evidence>
<comment type="caution">
    <text evidence="1">The sequence shown here is derived from an EMBL/GenBank/DDBJ whole genome shotgun (WGS) entry which is preliminary data.</text>
</comment>
<dbReference type="AlphaFoldDB" id="A0A3S5B859"/>
<keyword evidence="2" id="KW-1185">Reference proteome</keyword>
<gene>
    <name evidence="1" type="ORF">PXEA_LOCUS9197</name>
</gene>
<name>A0A3S5B859_9PLAT</name>
<organism evidence="1 2">
    <name type="scientific">Protopolystoma xenopodis</name>
    <dbReference type="NCBI Taxonomy" id="117903"/>
    <lineage>
        <taxon>Eukaryota</taxon>
        <taxon>Metazoa</taxon>
        <taxon>Spiralia</taxon>
        <taxon>Lophotrochozoa</taxon>
        <taxon>Platyhelminthes</taxon>
        <taxon>Monogenea</taxon>
        <taxon>Polyopisthocotylea</taxon>
        <taxon>Polystomatidea</taxon>
        <taxon>Polystomatidae</taxon>
        <taxon>Protopolystoma</taxon>
    </lineage>
</organism>
<dbReference type="Proteomes" id="UP000784294">
    <property type="component" value="Unassembled WGS sequence"/>
</dbReference>
<proteinExistence type="predicted"/>
<protein>
    <submittedName>
        <fullName evidence="1">Uncharacterized protein</fullName>
    </submittedName>
</protein>
<reference evidence="1" key="1">
    <citation type="submission" date="2018-11" db="EMBL/GenBank/DDBJ databases">
        <authorList>
            <consortium name="Pathogen Informatics"/>
        </authorList>
    </citation>
    <scope>NUCLEOTIDE SEQUENCE</scope>
</reference>